<accession>A0A5J9SW59</accession>
<name>A0A5J9SW59_9POAL</name>
<evidence type="ECO:0000256" key="1">
    <source>
        <dbReference type="SAM" id="MobiDB-lite"/>
    </source>
</evidence>
<evidence type="ECO:0000313" key="2">
    <source>
        <dbReference type="EMBL" id="TVU03192.1"/>
    </source>
</evidence>
<dbReference type="Proteomes" id="UP000324897">
    <property type="component" value="Unassembled WGS sequence"/>
</dbReference>
<feature type="region of interest" description="Disordered" evidence="1">
    <location>
        <begin position="37"/>
        <end position="59"/>
    </location>
</feature>
<organism evidence="2 3">
    <name type="scientific">Eragrostis curvula</name>
    <name type="common">weeping love grass</name>
    <dbReference type="NCBI Taxonomy" id="38414"/>
    <lineage>
        <taxon>Eukaryota</taxon>
        <taxon>Viridiplantae</taxon>
        <taxon>Streptophyta</taxon>
        <taxon>Embryophyta</taxon>
        <taxon>Tracheophyta</taxon>
        <taxon>Spermatophyta</taxon>
        <taxon>Magnoliopsida</taxon>
        <taxon>Liliopsida</taxon>
        <taxon>Poales</taxon>
        <taxon>Poaceae</taxon>
        <taxon>PACMAD clade</taxon>
        <taxon>Chloridoideae</taxon>
        <taxon>Eragrostideae</taxon>
        <taxon>Eragrostidinae</taxon>
        <taxon>Eragrostis</taxon>
    </lineage>
</organism>
<dbReference type="EMBL" id="RWGY01000213">
    <property type="protein sequence ID" value="TVU03192.1"/>
    <property type="molecule type" value="Genomic_DNA"/>
</dbReference>
<proteinExistence type="predicted"/>
<sequence>MARRGDQEGTFCNQNTADKIIIQTHLKVPIPPLVLPQLTDSSHQGTSGGSNTGHTMNDAGRGEVDLVAMDLATADLPCSGLHGVAYHRWKKGWEVVEIEGDAHCHASSFSCFSLIVGFRGTEVALLCARPPISDAGRGGSGR</sequence>
<gene>
    <name evidence="2" type="ORF">EJB05_51294</name>
</gene>
<dbReference type="AlphaFoldDB" id="A0A5J9SW59"/>
<keyword evidence="3" id="KW-1185">Reference proteome</keyword>
<protein>
    <submittedName>
        <fullName evidence="2">Uncharacterized protein</fullName>
    </submittedName>
</protein>
<feature type="non-terminal residue" evidence="2">
    <location>
        <position position="142"/>
    </location>
</feature>
<comment type="caution">
    <text evidence="2">The sequence shown here is derived from an EMBL/GenBank/DDBJ whole genome shotgun (WGS) entry which is preliminary data.</text>
</comment>
<reference evidence="2 3" key="1">
    <citation type="journal article" date="2019" name="Sci. Rep.">
        <title>A high-quality genome of Eragrostis curvula grass provides insights into Poaceae evolution and supports new strategies to enhance forage quality.</title>
        <authorList>
            <person name="Carballo J."/>
            <person name="Santos B.A.C.M."/>
            <person name="Zappacosta D."/>
            <person name="Garbus I."/>
            <person name="Selva J.P."/>
            <person name="Gallo C.A."/>
            <person name="Diaz A."/>
            <person name="Albertini E."/>
            <person name="Caccamo M."/>
            <person name="Echenique V."/>
        </authorList>
    </citation>
    <scope>NUCLEOTIDE SEQUENCE [LARGE SCALE GENOMIC DNA]</scope>
    <source>
        <strain evidence="3">cv. Victoria</strain>
        <tissue evidence="2">Leaf</tissue>
    </source>
</reference>
<evidence type="ECO:0000313" key="3">
    <source>
        <dbReference type="Proteomes" id="UP000324897"/>
    </source>
</evidence>
<dbReference type="Gramene" id="TVU03192">
    <property type="protein sequence ID" value="TVU03192"/>
    <property type="gene ID" value="EJB05_51294"/>
</dbReference>